<gene>
    <name evidence="2" type="ORF">PR048_030468</name>
</gene>
<dbReference type="InterPro" id="IPR004875">
    <property type="entry name" value="DDE_SF_endonuclease_dom"/>
</dbReference>
<accession>A0ABQ9G923</accession>
<evidence type="ECO:0000313" key="3">
    <source>
        <dbReference type="Proteomes" id="UP001159363"/>
    </source>
</evidence>
<feature type="domain" description="DDE-1" evidence="1">
    <location>
        <begin position="350"/>
        <end position="422"/>
    </location>
</feature>
<sequence>MPVTPHDRWLGPVPLECRLPAYRRLEVRMYLALVKYDGLVERERGCHGRKTCLGCTVQRCIFVVQFAGSHTADKSSTKLKKHPSLNNSSKVHAARLEHCMPVQSLALGDGALDVSRRKPQMPRSKKNIKRVKQDPMTVAAAANLVLKENELRKAALEMKISKSTLSRHFSLHTQSGNRTFTYQKIICRNFSDEEENLLSDYLEQACSMHYGLSQMQFRCLALEFAQANKIKFLAQWDRGMAWLESNGIMNPSFSLRNQQATSLSRSTSLNVMNKGKCSLPTVFSTQDKTGLKTVHNTRTGDLSKRCLSWKHDERGTNVTMIAVVNATGNSIPPAFALLRVYFKDNIMKGAPPGSFETAHVSGWSNCEIFIKFLHHFIEHVETYVDRKVIIVLDNHRSHVSVQCLQLCKEPGIVLLTFPPHTSK</sequence>
<protein>
    <recommendedName>
        <fullName evidence="1">DDE-1 domain-containing protein</fullName>
    </recommendedName>
</protein>
<keyword evidence="3" id="KW-1185">Reference proteome</keyword>
<dbReference type="EMBL" id="JARBHB010000014">
    <property type="protein sequence ID" value="KAJ8868927.1"/>
    <property type="molecule type" value="Genomic_DNA"/>
</dbReference>
<dbReference type="InterPro" id="IPR036397">
    <property type="entry name" value="RNaseH_sf"/>
</dbReference>
<comment type="caution">
    <text evidence="2">The sequence shown here is derived from an EMBL/GenBank/DDBJ whole genome shotgun (WGS) entry which is preliminary data.</text>
</comment>
<dbReference type="Gene3D" id="3.30.420.10">
    <property type="entry name" value="Ribonuclease H-like superfamily/Ribonuclease H"/>
    <property type="match status" value="1"/>
</dbReference>
<dbReference type="Proteomes" id="UP001159363">
    <property type="component" value="Chromosome 13"/>
</dbReference>
<proteinExistence type="predicted"/>
<evidence type="ECO:0000259" key="1">
    <source>
        <dbReference type="Pfam" id="PF03184"/>
    </source>
</evidence>
<evidence type="ECO:0000313" key="2">
    <source>
        <dbReference type="EMBL" id="KAJ8868927.1"/>
    </source>
</evidence>
<organism evidence="2 3">
    <name type="scientific">Dryococelus australis</name>
    <dbReference type="NCBI Taxonomy" id="614101"/>
    <lineage>
        <taxon>Eukaryota</taxon>
        <taxon>Metazoa</taxon>
        <taxon>Ecdysozoa</taxon>
        <taxon>Arthropoda</taxon>
        <taxon>Hexapoda</taxon>
        <taxon>Insecta</taxon>
        <taxon>Pterygota</taxon>
        <taxon>Neoptera</taxon>
        <taxon>Polyneoptera</taxon>
        <taxon>Phasmatodea</taxon>
        <taxon>Verophasmatodea</taxon>
        <taxon>Anareolatae</taxon>
        <taxon>Phasmatidae</taxon>
        <taxon>Eurycanthinae</taxon>
        <taxon>Dryococelus</taxon>
    </lineage>
</organism>
<reference evidence="2 3" key="1">
    <citation type="submission" date="2023-02" db="EMBL/GenBank/DDBJ databases">
        <title>LHISI_Scaffold_Assembly.</title>
        <authorList>
            <person name="Stuart O.P."/>
            <person name="Cleave R."/>
            <person name="Magrath M.J.L."/>
            <person name="Mikheyev A.S."/>
        </authorList>
    </citation>
    <scope>NUCLEOTIDE SEQUENCE [LARGE SCALE GENOMIC DNA]</scope>
    <source>
        <strain evidence="2">Daus_M_001</strain>
        <tissue evidence="2">Leg muscle</tissue>
    </source>
</reference>
<dbReference type="Pfam" id="PF03184">
    <property type="entry name" value="DDE_1"/>
    <property type="match status" value="1"/>
</dbReference>
<name>A0ABQ9G923_9NEOP</name>